<evidence type="ECO:0000259" key="3">
    <source>
        <dbReference type="PROSITE" id="PS50004"/>
    </source>
</evidence>
<proteinExistence type="predicted"/>
<evidence type="ECO:0000256" key="1">
    <source>
        <dbReference type="ARBA" id="ARBA00022723"/>
    </source>
</evidence>
<evidence type="ECO:0000313" key="5">
    <source>
        <dbReference type="Proteomes" id="UP000323000"/>
    </source>
</evidence>
<dbReference type="PANTHER" id="PTHR46502">
    <property type="entry name" value="C2 DOMAIN-CONTAINING"/>
    <property type="match status" value="1"/>
</dbReference>
<keyword evidence="2" id="KW-0106">Calcium</keyword>
<reference evidence="5" key="1">
    <citation type="journal article" date="2019" name="Gigascience">
        <title>De novo genome assembly of the endangered Acer yangbiense, a plant species with extremely small populations endemic to Yunnan Province, China.</title>
        <authorList>
            <person name="Yang J."/>
            <person name="Wariss H.M."/>
            <person name="Tao L."/>
            <person name="Zhang R."/>
            <person name="Yun Q."/>
            <person name="Hollingsworth P."/>
            <person name="Dao Z."/>
            <person name="Luo G."/>
            <person name="Guo H."/>
            <person name="Ma Y."/>
            <person name="Sun W."/>
        </authorList>
    </citation>
    <scope>NUCLEOTIDE SEQUENCE [LARGE SCALE GENOMIC DNA]</scope>
    <source>
        <strain evidence="5">cv. Malutang</strain>
    </source>
</reference>
<dbReference type="SUPFAM" id="SSF49562">
    <property type="entry name" value="C2 domain (Calcium/lipid-binding domain, CaLB)"/>
    <property type="match status" value="1"/>
</dbReference>
<dbReference type="Gene3D" id="2.60.40.150">
    <property type="entry name" value="C2 domain"/>
    <property type="match status" value="1"/>
</dbReference>
<dbReference type="Proteomes" id="UP000323000">
    <property type="component" value="Chromosome 4"/>
</dbReference>
<keyword evidence="5" id="KW-1185">Reference proteome</keyword>
<dbReference type="InterPro" id="IPR000008">
    <property type="entry name" value="C2_dom"/>
</dbReference>
<gene>
    <name evidence="4" type="ORF">EZV62_009872</name>
</gene>
<dbReference type="AlphaFoldDB" id="A0A5C7I1Q6"/>
<evidence type="ECO:0000313" key="4">
    <source>
        <dbReference type="EMBL" id="TXG62878.1"/>
    </source>
</evidence>
<dbReference type="PANTHER" id="PTHR46502:SF14">
    <property type="entry name" value="CALCIUM-DEPENDENT LIPID-BINDING (CALB DOMAIN) FAMILY PROTEIN"/>
    <property type="match status" value="1"/>
</dbReference>
<organism evidence="4 5">
    <name type="scientific">Acer yangbiense</name>
    <dbReference type="NCBI Taxonomy" id="1000413"/>
    <lineage>
        <taxon>Eukaryota</taxon>
        <taxon>Viridiplantae</taxon>
        <taxon>Streptophyta</taxon>
        <taxon>Embryophyta</taxon>
        <taxon>Tracheophyta</taxon>
        <taxon>Spermatophyta</taxon>
        <taxon>Magnoliopsida</taxon>
        <taxon>eudicotyledons</taxon>
        <taxon>Gunneridae</taxon>
        <taxon>Pentapetalae</taxon>
        <taxon>rosids</taxon>
        <taxon>malvids</taxon>
        <taxon>Sapindales</taxon>
        <taxon>Sapindaceae</taxon>
        <taxon>Hippocastanoideae</taxon>
        <taxon>Acereae</taxon>
        <taxon>Acer</taxon>
    </lineage>
</organism>
<keyword evidence="1" id="KW-0479">Metal-binding</keyword>
<sequence>MQQVFRCSRGHGNMKGGVLEVLLVNAEGIRHTNLLGTPTYYVIVQCGNQVHRSKVSSVKDDKVWWNEKFSFEYPVSDWKKLTHIKFRIMDLEFLTDGGFVGQTIFHLGGIITEGSDRGLIEVQPAPFNVVLEDDTYKGQIQIGFKFTVDEEVHMESREFAAQEDAPRQSICRSIFNLWKMSWFRFLFYCNQINPKNKLK</sequence>
<feature type="domain" description="C2" evidence="3">
    <location>
        <begin position="1"/>
        <end position="120"/>
    </location>
</feature>
<comment type="caution">
    <text evidence="4">The sequence shown here is derived from an EMBL/GenBank/DDBJ whole genome shotgun (WGS) entry which is preliminary data.</text>
</comment>
<dbReference type="GO" id="GO:0046872">
    <property type="term" value="F:metal ion binding"/>
    <property type="evidence" value="ECO:0007669"/>
    <property type="project" value="UniProtKB-KW"/>
</dbReference>
<evidence type="ECO:0000256" key="2">
    <source>
        <dbReference type="ARBA" id="ARBA00022837"/>
    </source>
</evidence>
<dbReference type="EMBL" id="VAHF01000004">
    <property type="protein sequence ID" value="TXG62878.1"/>
    <property type="molecule type" value="Genomic_DNA"/>
</dbReference>
<dbReference type="InterPro" id="IPR035892">
    <property type="entry name" value="C2_domain_sf"/>
</dbReference>
<dbReference type="OrthoDB" id="195679at2759"/>
<accession>A0A5C7I1Q6</accession>
<name>A0A5C7I1Q6_9ROSI</name>
<dbReference type="Pfam" id="PF00168">
    <property type="entry name" value="C2"/>
    <property type="match status" value="1"/>
</dbReference>
<dbReference type="SMART" id="SM00239">
    <property type="entry name" value="C2"/>
    <property type="match status" value="1"/>
</dbReference>
<dbReference type="PROSITE" id="PS50004">
    <property type="entry name" value="C2"/>
    <property type="match status" value="1"/>
</dbReference>
<protein>
    <recommendedName>
        <fullName evidence="3">C2 domain-containing protein</fullName>
    </recommendedName>
</protein>